<protein>
    <submittedName>
        <fullName evidence="2">Nitrate reductase molybdenum cofactor assembly chaperone</fullName>
    </submittedName>
</protein>
<dbReference type="GO" id="GO:0016530">
    <property type="term" value="F:metallochaperone activity"/>
    <property type="evidence" value="ECO:0007669"/>
    <property type="project" value="TreeGrafter"/>
</dbReference>
<evidence type="ECO:0000313" key="3">
    <source>
        <dbReference type="Proteomes" id="UP000281813"/>
    </source>
</evidence>
<comment type="caution">
    <text evidence="2">The sequence shown here is derived from an EMBL/GenBank/DDBJ whole genome shotgun (WGS) entry which is preliminary data.</text>
</comment>
<dbReference type="PANTHER" id="PTHR43680:SF2">
    <property type="entry name" value="NITRATE REDUCTASE MOLYBDENUM COFACTOR ASSEMBLY CHAPERONE NARJ"/>
    <property type="match status" value="1"/>
</dbReference>
<dbReference type="NCBIfam" id="TIGR00684">
    <property type="entry name" value="narJ"/>
    <property type="match status" value="1"/>
</dbReference>
<dbReference type="PANTHER" id="PTHR43680">
    <property type="entry name" value="NITRATE REDUCTASE MOLYBDENUM COFACTOR ASSEMBLY CHAPERONE"/>
    <property type="match status" value="1"/>
</dbReference>
<dbReference type="AlphaFoldDB" id="A0A494Z4X3"/>
<proteinExistence type="predicted"/>
<dbReference type="GO" id="GO:0051082">
    <property type="term" value="F:unfolded protein binding"/>
    <property type="evidence" value="ECO:0007669"/>
    <property type="project" value="InterPro"/>
</dbReference>
<keyword evidence="1" id="KW-0534">Nitrate assimilation</keyword>
<evidence type="ECO:0000313" key="2">
    <source>
        <dbReference type="EMBL" id="RKQ17582.1"/>
    </source>
</evidence>
<dbReference type="InterPro" id="IPR003765">
    <property type="entry name" value="NO3_reductase_chaperone_NarJ"/>
</dbReference>
<dbReference type="SUPFAM" id="SSF89155">
    <property type="entry name" value="TorD-like"/>
    <property type="match status" value="1"/>
</dbReference>
<dbReference type="Pfam" id="PF02613">
    <property type="entry name" value="Nitrate_red_del"/>
    <property type="match status" value="1"/>
</dbReference>
<dbReference type="GO" id="GO:0042128">
    <property type="term" value="P:nitrate assimilation"/>
    <property type="evidence" value="ECO:0007669"/>
    <property type="project" value="UniProtKB-KW"/>
</dbReference>
<organism evidence="2 3">
    <name type="scientific">Oceanobacillus bengalensis</name>
    <dbReference type="NCBI Taxonomy" id="1435466"/>
    <lineage>
        <taxon>Bacteria</taxon>
        <taxon>Bacillati</taxon>
        <taxon>Bacillota</taxon>
        <taxon>Bacilli</taxon>
        <taxon>Bacillales</taxon>
        <taxon>Bacillaceae</taxon>
        <taxon>Oceanobacillus</taxon>
    </lineage>
</organism>
<dbReference type="Proteomes" id="UP000281813">
    <property type="component" value="Unassembled WGS sequence"/>
</dbReference>
<reference evidence="2 3" key="1">
    <citation type="journal article" date="2015" name="Antonie Van Leeuwenhoek">
        <title>Oceanobacillus bengalensis sp. nov., a bacterium isolated from seawater of the Bay of Bengal.</title>
        <authorList>
            <person name="Yongchang O."/>
            <person name="Xiang W."/>
            <person name="Wang G."/>
        </authorList>
    </citation>
    <scope>NUCLEOTIDE SEQUENCE [LARGE SCALE GENOMIC DNA]</scope>
    <source>
        <strain evidence="2 3">MCCC 1K00260</strain>
    </source>
</reference>
<dbReference type="EMBL" id="RBZO01000004">
    <property type="protein sequence ID" value="RKQ17582.1"/>
    <property type="molecule type" value="Genomic_DNA"/>
</dbReference>
<dbReference type="InterPro" id="IPR020945">
    <property type="entry name" value="DMSO/NO3_reduct_chaperone"/>
</dbReference>
<sequence>MNQEKRVILVMASRLLGYPTEDFGKISNEMNDLMDEAIEVESLKEELKKAYVPLSSLSSREIQELYVETFDLKSKLGLYLTAHELGDSTKRGAALIKLQKVINQSGFERVGEELVDYIPMLLEFLAVAPKKPEVERIEKRVSVAISYMLEHVDEANPYARILVMLMKHVFPTPSKEEIKQLESGREEADLEELPYPIMYQ</sequence>
<name>A0A494Z4X3_9BACI</name>
<dbReference type="GO" id="GO:0051131">
    <property type="term" value="P:chaperone-mediated protein complex assembly"/>
    <property type="evidence" value="ECO:0007669"/>
    <property type="project" value="InterPro"/>
</dbReference>
<evidence type="ECO:0000256" key="1">
    <source>
        <dbReference type="ARBA" id="ARBA00023063"/>
    </source>
</evidence>
<gene>
    <name evidence="2" type="primary">narJ</name>
    <name evidence="2" type="ORF">D8M05_04070</name>
</gene>
<dbReference type="OrthoDB" id="5296272at2"/>
<keyword evidence="3" id="KW-1185">Reference proteome</keyword>
<dbReference type="InterPro" id="IPR036411">
    <property type="entry name" value="TorD-like_sf"/>
</dbReference>
<accession>A0A494Z4X3</accession>
<dbReference type="RefSeq" id="WP_121128909.1">
    <property type="nucleotide sequence ID" value="NZ_JBHUFK010000001.1"/>
</dbReference>